<evidence type="ECO:0000259" key="4">
    <source>
        <dbReference type="SMART" id="SM00499"/>
    </source>
</evidence>
<gene>
    <name evidence="5" type="ORF">ACH5RR_014239</name>
</gene>
<dbReference type="EMBL" id="JBJUIK010000006">
    <property type="protein sequence ID" value="KAL3525867.1"/>
    <property type="molecule type" value="Genomic_DNA"/>
</dbReference>
<sequence length="149" mass="17737">MLAFLAIAQEAYSARTTIITTVEEGDVNQWWPWPWSRPQQQRCQQQIQQQYQQLRHCQQYLSPGRHFETEIMMINQEQPQQQQHLQQCCQALWNVEQQCQCEAVKEAVRQLQQQQGSWEGQGQQMQQVIQKARYLPQQCNLGFQQCQIS</sequence>
<keyword evidence="3" id="KW-0708">Seed storage protein</keyword>
<dbReference type="GO" id="GO:0045735">
    <property type="term" value="F:nutrient reservoir activity"/>
    <property type="evidence" value="ECO:0007669"/>
    <property type="project" value="UniProtKB-KW"/>
</dbReference>
<dbReference type="AlphaFoldDB" id="A0ABD3A2C1"/>
<proteinExistence type="inferred from homology"/>
<accession>A0ABD3A2C1</accession>
<protein>
    <recommendedName>
        <fullName evidence="4">Bifunctional inhibitor/plant lipid transfer protein/seed storage helical domain-containing protein</fullName>
    </recommendedName>
</protein>
<feature type="domain" description="Bifunctional inhibitor/plant lipid transfer protein/seed storage helical" evidence="4">
    <location>
        <begin position="43"/>
        <end position="146"/>
    </location>
</feature>
<comment type="caution">
    <text evidence="5">The sequence shown here is derived from an EMBL/GenBank/DDBJ whole genome shotgun (WGS) entry which is preliminary data.</text>
</comment>
<dbReference type="Pfam" id="PF00234">
    <property type="entry name" value="Tryp_alpha_amyl"/>
    <property type="match status" value="1"/>
</dbReference>
<organism evidence="5 6">
    <name type="scientific">Cinchona calisaya</name>
    <dbReference type="NCBI Taxonomy" id="153742"/>
    <lineage>
        <taxon>Eukaryota</taxon>
        <taxon>Viridiplantae</taxon>
        <taxon>Streptophyta</taxon>
        <taxon>Embryophyta</taxon>
        <taxon>Tracheophyta</taxon>
        <taxon>Spermatophyta</taxon>
        <taxon>Magnoliopsida</taxon>
        <taxon>eudicotyledons</taxon>
        <taxon>Gunneridae</taxon>
        <taxon>Pentapetalae</taxon>
        <taxon>asterids</taxon>
        <taxon>lamiids</taxon>
        <taxon>Gentianales</taxon>
        <taxon>Rubiaceae</taxon>
        <taxon>Cinchonoideae</taxon>
        <taxon>Cinchoneae</taxon>
        <taxon>Cinchona</taxon>
    </lineage>
</organism>
<evidence type="ECO:0000256" key="2">
    <source>
        <dbReference type="ARBA" id="ARBA00022761"/>
    </source>
</evidence>
<dbReference type="Gene3D" id="1.10.110.10">
    <property type="entry name" value="Plant lipid-transfer and hydrophobic proteins"/>
    <property type="match status" value="1"/>
</dbReference>
<keyword evidence="2" id="KW-0758">Storage protein</keyword>
<dbReference type="Proteomes" id="UP001630127">
    <property type="component" value="Unassembled WGS sequence"/>
</dbReference>
<dbReference type="SUPFAM" id="SSF47699">
    <property type="entry name" value="Bifunctional inhibitor/lipid-transfer protein/seed storage 2S albumin"/>
    <property type="match status" value="1"/>
</dbReference>
<dbReference type="InterPro" id="IPR016140">
    <property type="entry name" value="Bifunc_inhib/LTP/seed_store"/>
</dbReference>
<dbReference type="InterPro" id="IPR036312">
    <property type="entry name" value="Bifun_inhib/LTP/seed_sf"/>
</dbReference>
<evidence type="ECO:0000256" key="1">
    <source>
        <dbReference type="ARBA" id="ARBA00008262"/>
    </source>
</evidence>
<evidence type="ECO:0000313" key="5">
    <source>
        <dbReference type="EMBL" id="KAL3525867.1"/>
    </source>
</evidence>
<dbReference type="SMART" id="SM00499">
    <property type="entry name" value="AAI"/>
    <property type="match status" value="1"/>
</dbReference>
<reference evidence="5 6" key="1">
    <citation type="submission" date="2024-11" db="EMBL/GenBank/DDBJ databases">
        <title>A near-complete genome assembly of Cinchona calisaya.</title>
        <authorList>
            <person name="Lian D.C."/>
            <person name="Zhao X.W."/>
            <person name="Wei L."/>
        </authorList>
    </citation>
    <scope>NUCLEOTIDE SEQUENCE [LARGE SCALE GENOMIC DNA]</scope>
    <source>
        <tissue evidence="5">Nenye</tissue>
    </source>
</reference>
<dbReference type="PANTHER" id="PTHR35496">
    <property type="entry name" value="2S SEED STORAGE PROTEIN 1-RELATED"/>
    <property type="match status" value="1"/>
</dbReference>
<dbReference type="PRINTS" id="PR00496">
    <property type="entry name" value="NAPIN"/>
</dbReference>
<evidence type="ECO:0000256" key="3">
    <source>
        <dbReference type="ARBA" id="ARBA00023129"/>
    </source>
</evidence>
<comment type="similarity">
    <text evidence="1">Belongs to the 2S seed storage albumins family.</text>
</comment>
<name>A0ABD3A2C1_9GENT</name>
<keyword evidence="6" id="KW-1185">Reference proteome</keyword>
<dbReference type="InterPro" id="IPR000617">
    <property type="entry name" value="Napin/2SS/CON"/>
</dbReference>
<dbReference type="PANTHER" id="PTHR35496:SF4">
    <property type="entry name" value="2S SULFUR-RICH SEED STORAGE PROTEIN 2-LIKE"/>
    <property type="match status" value="1"/>
</dbReference>
<evidence type="ECO:0000313" key="6">
    <source>
        <dbReference type="Proteomes" id="UP001630127"/>
    </source>
</evidence>